<sequence>MELANFKVLFVVSFLSGVLSDRVVMTNNGPIQGITVSSEPEIEAFLGIPYAEPPVGRLRFMKPVPKTSWLGVYDASTLAPTCVQNASAQYYYMPNIDNMTEDCLYLNMWVPYSGNATGRKPIIFFIHGGAFNIGSSNMGLYDGTKMASRGDVIVVTINYRIGVMGFFSAFIEDADGNMGIYDQILALNWVKDNAEAFGGDPDHIVLMGESAGAMSVAGHLVSPLTRNLIKRAILQSGAGLQPMNYDENERLYKASQKLATIVGCADKSVTLQTDPRLIVNCLKRLTAKELSAAEGILMRSNPITFVPRTGDTYMPRAIVYDVMEGNFKDTEILIGINENEGSFFLSAAAPDYFGVYGVNNIQTLSRRLAYQMIRLMYRYTEQKEERKIADFYINGIINGTSDIYTQAMSKSLGDYLITCGSVFHAQIHSFRNPVYFYVFSHRSSTSPLAEWMGTTHFDELKYIFGNTLLKNFTKDEEELSRRLMDRWLAFAKTGNPNVPGTLHWPQFSFEQPEYLHIDIEESVRLRPDNYRCEFWRDRFKAVIDENVIQALRESSSNPIFSARYNLQTTYSSAHGNVPALIFILVSMIWAVFYANYF</sequence>
<dbReference type="Gene3D" id="3.40.50.1820">
    <property type="entry name" value="alpha/beta hydrolase"/>
    <property type="match status" value="1"/>
</dbReference>
<dbReference type="STRING" id="407821.A0A087THZ8"/>
<dbReference type="GO" id="GO:0019695">
    <property type="term" value="P:choline metabolic process"/>
    <property type="evidence" value="ECO:0007669"/>
    <property type="project" value="TreeGrafter"/>
</dbReference>
<evidence type="ECO:0000259" key="11">
    <source>
        <dbReference type="Pfam" id="PF00135"/>
    </source>
</evidence>
<feature type="active site" description="Acyl-ester intermediate" evidence="8">
    <location>
        <position position="210"/>
    </location>
</feature>
<dbReference type="AlphaFoldDB" id="A0A087THZ8"/>
<dbReference type="PROSITE" id="PS00122">
    <property type="entry name" value="CARBOXYLESTERASE_B_1"/>
    <property type="match status" value="1"/>
</dbReference>
<dbReference type="InterPro" id="IPR029058">
    <property type="entry name" value="AB_hydrolase_fold"/>
</dbReference>
<keyword evidence="5" id="KW-1015">Disulfide bond</keyword>
<dbReference type="Proteomes" id="UP000054359">
    <property type="component" value="Unassembled WGS sequence"/>
</dbReference>
<keyword evidence="10" id="KW-1133">Transmembrane helix</keyword>
<feature type="chain" id="PRO_5005106464" description="Carboxylic ester hydrolase" evidence="9">
    <location>
        <begin position="21"/>
        <end position="597"/>
    </location>
</feature>
<keyword evidence="3 9" id="KW-0378">Hydrolase</keyword>
<comment type="similarity">
    <text evidence="1 9">Belongs to the type-B carboxylesterase/lipase family.</text>
</comment>
<dbReference type="InterPro" id="IPR050654">
    <property type="entry name" value="AChE-related_enzymes"/>
</dbReference>
<proteinExistence type="inferred from homology"/>
<comment type="catalytic activity">
    <reaction evidence="7">
        <text>acetylcholine + H2O = choline + acetate + H(+)</text>
        <dbReference type="Rhea" id="RHEA:17561"/>
        <dbReference type="ChEBI" id="CHEBI:15354"/>
        <dbReference type="ChEBI" id="CHEBI:15355"/>
        <dbReference type="ChEBI" id="CHEBI:15377"/>
        <dbReference type="ChEBI" id="CHEBI:15378"/>
        <dbReference type="ChEBI" id="CHEBI:30089"/>
        <dbReference type="EC" id="3.1.1.7"/>
    </reaction>
</comment>
<accession>A0A087THZ8</accession>
<evidence type="ECO:0000256" key="5">
    <source>
        <dbReference type="ARBA" id="ARBA00023157"/>
    </source>
</evidence>
<feature type="active site" description="Charge relay system" evidence="8">
    <location>
        <position position="456"/>
    </location>
</feature>
<dbReference type="InterPro" id="IPR000997">
    <property type="entry name" value="Cholinesterase"/>
</dbReference>
<evidence type="ECO:0000256" key="10">
    <source>
        <dbReference type="SAM" id="Phobius"/>
    </source>
</evidence>
<dbReference type="GO" id="GO:0005886">
    <property type="term" value="C:plasma membrane"/>
    <property type="evidence" value="ECO:0007669"/>
    <property type="project" value="TreeGrafter"/>
</dbReference>
<dbReference type="OMA" id="ATDWEFY"/>
<evidence type="ECO:0000256" key="8">
    <source>
        <dbReference type="PIRSR" id="PIRSR600997-1"/>
    </source>
</evidence>
<dbReference type="InterPro" id="IPR019826">
    <property type="entry name" value="Carboxylesterase_B_AS"/>
</dbReference>
<dbReference type="Pfam" id="PF00135">
    <property type="entry name" value="COesterase"/>
    <property type="match status" value="1"/>
</dbReference>
<dbReference type="PRINTS" id="PR00878">
    <property type="entry name" value="CHOLNESTRASE"/>
</dbReference>
<name>A0A087THZ8_STEMI</name>
<keyword evidence="9" id="KW-0732">Signal</keyword>
<evidence type="ECO:0000256" key="2">
    <source>
        <dbReference type="ARBA" id="ARBA00022487"/>
    </source>
</evidence>
<dbReference type="EC" id="3.1.1.-" evidence="9"/>
<dbReference type="OrthoDB" id="408631at2759"/>
<dbReference type="EMBL" id="KK115308">
    <property type="protein sequence ID" value="KFM64737.1"/>
    <property type="molecule type" value="Genomic_DNA"/>
</dbReference>
<feature type="signal peptide" evidence="9">
    <location>
        <begin position="1"/>
        <end position="20"/>
    </location>
</feature>
<dbReference type="SUPFAM" id="SSF53474">
    <property type="entry name" value="alpha/beta-Hydrolases"/>
    <property type="match status" value="1"/>
</dbReference>
<keyword evidence="4" id="KW-0531">Neurotransmitter degradation</keyword>
<evidence type="ECO:0000256" key="3">
    <source>
        <dbReference type="ARBA" id="ARBA00022801"/>
    </source>
</evidence>
<evidence type="ECO:0000313" key="13">
    <source>
        <dbReference type="Proteomes" id="UP000054359"/>
    </source>
</evidence>
<feature type="transmembrane region" description="Helical" evidence="10">
    <location>
        <begin position="577"/>
        <end position="596"/>
    </location>
</feature>
<keyword evidence="13" id="KW-1185">Reference proteome</keyword>
<dbReference type="PANTHER" id="PTHR43918">
    <property type="entry name" value="ACETYLCHOLINESTERASE"/>
    <property type="match status" value="1"/>
</dbReference>
<evidence type="ECO:0000313" key="12">
    <source>
        <dbReference type="EMBL" id="KFM64737.1"/>
    </source>
</evidence>
<evidence type="ECO:0000256" key="1">
    <source>
        <dbReference type="ARBA" id="ARBA00005964"/>
    </source>
</evidence>
<evidence type="ECO:0000256" key="7">
    <source>
        <dbReference type="ARBA" id="ARBA00048484"/>
    </source>
</evidence>
<keyword evidence="2" id="KW-0719">Serine esterase</keyword>
<protein>
    <recommendedName>
        <fullName evidence="9">Carboxylic ester hydrolase</fullName>
        <ecNumber evidence="9">3.1.1.-</ecNumber>
    </recommendedName>
</protein>
<dbReference type="GO" id="GO:0006581">
    <property type="term" value="P:acetylcholine catabolic process"/>
    <property type="evidence" value="ECO:0007669"/>
    <property type="project" value="TreeGrafter"/>
</dbReference>
<dbReference type="GO" id="GO:0003990">
    <property type="term" value="F:acetylcholinesterase activity"/>
    <property type="evidence" value="ECO:0007669"/>
    <property type="project" value="UniProtKB-EC"/>
</dbReference>
<gene>
    <name evidence="12" type="ORF">X975_10668</name>
</gene>
<evidence type="ECO:0000256" key="4">
    <source>
        <dbReference type="ARBA" id="ARBA00022867"/>
    </source>
</evidence>
<keyword evidence="10" id="KW-0812">Transmembrane</keyword>
<keyword evidence="10" id="KW-0472">Membrane</keyword>
<dbReference type="ESTHER" id="9arac-a0a087thz8">
    <property type="family name" value="Cholinesterase-like"/>
</dbReference>
<feature type="active site" description="Charge relay system" evidence="8">
    <location>
        <position position="340"/>
    </location>
</feature>
<keyword evidence="6" id="KW-0325">Glycoprotein</keyword>
<feature type="non-terminal residue" evidence="12">
    <location>
        <position position="597"/>
    </location>
</feature>
<dbReference type="FunFam" id="3.40.50.1820:FF:000029">
    <property type="entry name" value="Acetylcholinesterase"/>
    <property type="match status" value="1"/>
</dbReference>
<dbReference type="InterPro" id="IPR002018">
    <property type="entry name" value="CarbesteraseB"/>
</dbReference>
<evidence type="ECO:0000256" key="6">
    <source>
        <dbReference type="ARBA" id="ARBA00023180"/>
    </source>
</evidence>
<feature type="domain" description="Carboxylesterase type B" evidence="11">
    <location>
        <begin position="21"/>
        <end position="535"/>
    </location>
</feature>
<evidence type="ECO:0000256" key="9">
    <source>
        <dbReference type="RuleBase" id="RU361235"/>
    </source>
</evidence>
<organism evidence="12 13">
    <name type="scientific">Stegodyphus mimosarum</name>
    <name type="common">African social velvet spider</name>
    <dbReference type="NCBI Taxonomy" id="407821"/>
    <lineage>
        <taxon>Eukaryota</taxon>
        <taxon>Metazoa</taxon>
        <taxon>Ecdysozoa</taxon>
        <taxon>Arthropoda</taxon>
        <taxon>Chelicerata</taxon>
        <taxon>Arachnida</taxon>
        <taxon>Araneae</taxon>
        <taxon>Araneomorphae</taxon>
        <taxon>Entelegynae</taxon>
        <taxon>Eresoidea</taxon>
        <taxon>Eresidae</taxon>
        <taxon>Stegodyphus</taxon>
    </lineage>
</organism>
<dbReference type="PANTHER" id="PTHR43918:SF4">
    <property type="entry name" value="CARBOXYLIC ESTER HYDROLASE"/>
    <property type="match status" value="1"/>
</dbReference>
<dbReference type="GO" id="GO:0005615">
    <property type="term" value="C:extracellular space"/>
    <property type="evidence" value="ECO:0007669"/>
    <property type="project" value="TreeGrafter"/>
</dbReference>
<reference evidence="12 13" key="1">
    <citation type="submission" date="2013-11" db="EMBL/GenBank/DDBJ databases">
        <title>Genome sequencing of Stegodyphus mimosarum.</title>
        <authorList>
            <person name="Bechsgaard J."/>
        </authorList>
    </citation>
    <scope>NUCLEOTIDE SEQUENCE [LARGE SCALE GENOMIC DNA]</scope>
</reference>